<dbReference type="InterPro" id="IPR013221">
    <property type="entry name" value="Mur_ligase_cen"/>
</dbReference>
<evidence type="ECO:0000259" key="3">
    <source>
        <dbReference type="Pfam" id="PF02875"/>
    </source>
</evidence>
<keyword evidence="2" id="KW-0133">Cell shape</keyword>
<dbReference type="Pfam" id="PF02875">
    <property type="entry name" value="Mur_ligase_C"/>
    <property type="match status" value="1"/>
</dbReference>
<evidence type="ECO:0000259" key="4">
    <source>
        <dbReference type="Pfam" id="PF08245"/>
    </source>
</evidence>
<dbReference type="EMBL" id="JADHQA010000001">
    <property type="protein sequence ID" value="MBL6819642.1"/>
    <property type="molecule type" value="Genomic_DNA"/>
</dbReference>
<sequence length="454" mass="50465">MIYVDHSNDIEQDSIFISINGGHKYLSPKEIQLVSEIWSSEPITINSDKTKLIPDLGSKVLQIIESNYELAIKNFENFFITGTNGKTTSAQLVSQILNLNNISNGVMGTLGSYINGESIASQRLTTETPIFIRNFLKKCCDRNVTKIIYEASSIGIASKRLEGLSIDHSGFTNFTRDHLDYHKNMPNYLKAKLELVENTKNSFTYNLDDGSSSNWIKAFAGENKFSISSIKPSADIFFSVRKICSDGKVVFDINSPWGSSEGYAPVFTDFNLLNILIGLPFLMHQGLAFDSFISSLSSISLPAGRQKLIKYKSNKIFIDHAHTPDAVEKLLFALSKLESLKTTLIIGAGGNRDHGKRSLMGSISSKFADHIIITSDNPREEDPQLIADMIAEGIEETVSFEVILDRDKAIAKAIKQLTCNETLVIIGKGHEDYQIIGNKRVHFSDEEEVNKCIT</sequence>
<gene>
    <name evidence="5" type="ORF">ISQ61_00120</name>
</gene>
<keyword evidence="5" id="KW-0436">Ligase</keyword>
<keyword evidence="2" id="KW-0131">Cell cycle</keyword>
<keyword evidence="2" id="KW-0961">Cell wall biogenesis/degradation</keyword>
<evidence type="ECO:0000256" key="2">
    <source>
        <dbReference type="RuleBase" id="RU004135"/>
    </source>
</evidence>
<dbReference type="GO" id="GO:0051301">
    <property type="term" value="P:cell division"/>
    <property type="evidence" value="ECO:0007669"/>
    <property type="project" value="UniProtKB-KW"/>
</dbReference>
<dbReference type="InterPro" id="IPR005761">
    <property type="entry name" value="UDP-N-AcMur-Glu-dNH2Pim_ligase"/>
</dbReference>
<dbReference type="Gene3D" id="3.90.190.20">
    <property type="entry name" value="Mur ligase, C-terminal domain"/>
    <property type="match status" value="1"/>
</dbReference>
<dbReference type="AlphaFoldDB" id="A0A937I9U7"/>
<dbReference type="SUPFAM" id="SSF53244">
    <property type="entry name" value="MurD-like peptide ligases, peptide-binding domain"/>
    <property type="match status" value="1"/>
</dbReference>
<dbReference type="Pfam" id="PF08245">
    <property type="entry name" value="Mur_ligase_M"/>
    <property type="match status" value="1"/>
</dbReference>
<organism evidence="5 6">
    <name type="scientific">SAR86 cluster bacterium</name>
    <dbReference type="NCBI Taxonomy" id="2030880"/>
    <lineage>
        <taxon>Bacteria</taxon>
        <taxon>Pseudomonadati</taxon>
        <taxon>Pseudomonadota</taxon>
        <taxon>Gammaproteobacteria</taxon>
        <taxon>SAR86 cluster</taxon>
    </lineage>
</organism>
<name>A0A937I9U7_9GAMM</name>
<accession>A0A937I9U7</accession>
<comment type="subcellular location">
    <subcellularLocation>
        <location evidence="2">Cytoplasm</location>
    </subcellularLocation>
</comment>
<evidence type="ECO:0000313" key="5">
    <source>
        <dbReference type="EMBL" id="MBL6819642.1"/>
    </source>
</evidence>
<keyword evidence="2" id="KW-0573">Peptidoglycan synthesis</keyword>
<reference evidence="5" key="1">
    <citation type="submission" date="2020-10" db="EMBL/GenBank/DDBJ databases">
        <title>Microbiome of the Black Sea water column analyzed by genome centric metagenomics.</title>
        <authorList>
            <person name="Cabello-Yeves P.J."/>
            <person name="Callieri C."/>
            <person name="Picazo A."/>
            <person name="Mehrshad M."/>
            <person name="Haro-Moreno J.M."/>
            <person name="Roda-Garcia J."/>
            <person name="Dzembekova N."/>
            <person name="Slabakova V."/>
            <person name="Slabakova N."/>
            <person name="Moncheva S."/>
            <person name="Rodriguez-Valera F."/>
        </authorList>
    </citation>
    <scope>NUCLEOTIDE SEQUENCE</scope>
    <source>
        <strain evidence="5">BS307-5m-G47</strain>
    </source>
</reference>
<comment type="pathway">
    <text evidence="2">Cell wall biogenesis; peptidoglycan biosynthesis.</text>
</comment>
<dbReference type="GO" id="GO:0071555">
    <property type="term" value="P:cell wall organization"/>
    <property type="evidence" value="ECO:0007669"/>
    <property type="project" value="UniProtKB-KW"/>
</dbReference>
<dbReference type="PANTHER" id="PTHR23135:SF4">
    <property type="entry name" value="UDP-N-ACETYLMURAMOYL-L-ALANYL-D-GLUTAMATE--2,6-DIAMINOPIMELATE LIGASE MURE HOMOLOG, CHLOROPLASTIC"/>
    <property type="match status" value="1"/>
</dbReference>
<dbReference type="GO" id="GO:0005737">
    <property type="term" value="C:cytoplasm"/>
    <property type="evidence" value="ECO:0007669"/>
    <property type="project" value="UniProtKB-SubCell"/>
</dbReference>
<keyword evidence="2" id="KW-0132">Cell division</keyword>
<dbReference type="GO" id="GO:0005524">
    <property type="term" value="F:ATP binding"/>
    <property type="evidence" value="ECO:0007669"/>
    <property type="project" value="InterPro"/>
</dbReference>
<dbReference type="Proteomes" id="UP000704935">
    <property type="component" value="Unassembled WGS sequence"/>
</dbReference>
<evidence type="ECO:0000313" key="6">
    <source>
        <dbReference type="Proteomes" id="UP000704935"/>
    </source>
</evidence>
<dbReference type="Gene3D" id="3.40.1190.10">
    <property type="entry name" value="Mur-like, catalytic domain"/>
    <property type="match status" value="1"/>
</dbReference>
<proteinExistence type="inferred from homology"/>
<dbReference type="PANTHER" id="PTHR23135">
    <property type="entry name" value="MUR LIGASE FAMILY MEMBER"/>
    <property type="match status" value="1"/>
</dbReference>
<feature type="domain" description="Mur ligase central" evidence="4">
    <location>
        <begin position="80"/>
        <end position="278"/>
    </location>
</feature>
<comment type="caution">
    <text evidence="5">The sequence shown here is derived from an EMBL/GenBank/DDBJ whole genome shotgun (WGS) entry which is preliminary data.</text>
</comment>
<dbReference type="InterPro" id="IPR036615">
    <property type="entry name" value="Mur_ligase_C_dom_sf"/>
</dbReference>
<feature type="domain" description="Mur ligase C-terminal" evidence="3">
    <location>
        <begin position="304"/>
        <end position="429"/>
    </location>
</feature>
<dbReference type="GO" id="GO:0008360">
    <property type="term" value="P:regulation of cell shape"/>
    <property type="evidence" value="ECO:0007669"/>
    <property type="project" value="UniProtKB-KW"/>
</dbReference>
<dbReference type="NCBIfam" id="TIGR01085">
    <property type="entry name" value="murE"/>
    <property type="match status" value="1"/>
</dbReference>
<dbReference type="GO" id="GO:0016881">
    <property type="term" value="F:acid-amino acid ligase activity"/>
    <property type="evidence" value="ECO:0007669"/>
    <property type="project" value="InterPro"/>
</dbReference>
<comment type="similarity">
    <text evidence="1">Belongs to the MurCDEF family. MurE subfamily.</text>
</comment>
<dbReference type="InterPro" id="IPR004101">
    <property type="entry name" value="Mur_ligase_C"/>
</dbReference>
<protein>
    <submittedName>
        <fullName evidence="5">UDP-N-acetylmuramoyl-L-alanyl-D-glutamate--2, 6-diaminopimelate ligase</fullName>
    </submittedName>
</protein>
<dbReference type="GO" id="GO:0009252">
    <property type="term" value="P:peptidoglycan biosynthetic process"/>
    <property type="evidence" value="ECO:0007669"/>
    <property type="project" value="UniProtKB-KW"/>
</dbReference>
<dbReference type="SUPFAM" id="SSF53623">
    <property type="entry name" value="MurD-like peptide ligases, catalytic domain"/>
    <property type="match status" value="1"/>
</dbReference>
<dbReference type="InterPro" id="IPR036565">
    <property type="entry name" value="Mur-like_cat_sf"/>
</dbReference>
<evidence type="ECO:0000256" key="1">
    <source>
        <dbReference type="ARBA" id="ARBA00005898"/>
    </source>
</evidence>